<organism evidence="3 4">
    <name type="scientific">Neodothiora populina</name>
    <dbReference type="NCBI Taxonomy" id="2781224"/>
    <lineage>
        <taxon>Eukaryota</taxon>
        <taxon>Fungi</taxon>
        <taxon>Dikarya</taxon>
        <taxon>Ascomycota</taxon>
        <taxon>Pezizomycotina</taxon>
        <taxon>Dothideomycetes</taxon>
        <taxon>Dothideomycetidae</taxon>
        <taxon>Dothideales</taxon>
        <taxon>Dothioraceae</taxon>
        <taxon>Neodothiora</taxon>
    </lineage>
</organism>
<feature type="compositionally biased region" description="Low complexity" evidence="2">
    <location>
        <begin position="285"/>
        <end position="316"/>
    </location>
</feature>
<dbReference type="InterPro" id="IPR005373">
    <property type="entry name" value="PHAF1"/>
</dbReference>
<evidence type="ECO:0000313" key="3">
    <source>
        <dbReference type="EMBL" id="KAL1305225.1"/>
    </source>
</evidence>
<gene>
    <name evidence="3" type="ORF">AAFC00_002142</name>
</gene>
<dbReference type="Proteomes" id="UP001562354">
    <property type="component" value="Unassembled WGS sequence"/>
</dbReference>
<dbReference type="InterPro" id="IPR039156">
    <property type="entry name" value="PHAF1/BROMI"/>
</dbReference>
<comment type="caution">
    <text evidence="3">The sequence shown here is derived from an EMBL/GenBank/DDBJ whole genome shotgun (WGS) entry which is preliminary data.</text>
</comment>
<proteinExistence type="inferred from homology"/>
<keyword evidence="4" id="KW-1185">Reference proteome</keyword>
<evidence type="ECO:0000256" key="2">
    <source>
        <dbReference type="SAM" id="MobiDB-lite"/>
    </source>
</evidence>
<dbReference type="EMBL" id="JBFMKM010000007">
    <property type="protein sequence ID" value="KAL1305225.1"/>
    <property type="molecule type" value="Genomic_DNA"/>
</dbReference>
<name>A0ABR3PGN1_9PEZI</name>
<dbReference type="PANTHER" id="PTHR13465">
    <property type="entry name" value="UPF0183 PROTEIN"/>
    <property type="match status" value="1"/>
</dbReference>
<evidence type="ECO:0000313" key="4">
    <source>
        <dbReference type="Proteomes" id="UP001562354"/>
    </source>
</evidence>
<comment type="similarity">
    <text evidence="1">Belongs to the PHAF1 family.</text>
</comment>
<dbReference type="Pfam" id="PF03676">
    <property type="entry name" value="PHAF1"/>
    <property type="match status" value="2"/>
</dbReference>
<feature type="region of interest" description="Disordered" evidence="2">
    <location>
        <begin position="247"/>
        <end position="332"/>
    </location>
</feature>
<reference evidence="3 4" key="1">
    <citation type="submission" date="2024-07" db="EMBL/GenBank/DDBJ databases">
        <title>Draft sequence of the Neodothiora populina.</title>
        <authorList>
            <person name="Drown D.D."/>
            <person name="Schuette U.S."/>
            <person name="Buechlein A.B."/>
            <person name="Rusch D.R."/>
            <person name="Winton L.W."/>
            <person name="Adams G.A."/>
        </authorList>
    </citation>
    <scope>NUCLEOTIDE SEQUENCE [LARGE SCALE GENOMIC DNA]</scope>
    <source>
        <strain evidence="3 4">CPC 39397</strain>
    </source>
</reference>
<evidence type="ECO:0000256" key="1">
    <source>
        <dbReference type="ARBA" id="ARBA00024339"/>
    </source>
</evidence>
<dbReference type="RefSeq" id="XP_069201498.1">
    <property type="nucleotide sequence ID" value="XM_069341424.1"/>
</dbReference>
<accession>A0ABR3PGN1</accession>
<sequence>MPLASLALRPGQSLDFMQLGASIQEICTELRQQSRTYRKLDLSFSADNPLDSPVVVDLPDNGIRLRFDGPDQRLRLIEVLDFHRSNLTYKNEGLIPNLETALHSPNRARSTLMYRRVYQLFGPSYPGDFLPSSDKSGLGTYVLSYPGIAFSFPLQTLAWSPKVDHATMLSNSAAPVTSLAIFEGNSWREGRKDLFTRKPANPRSSSLAAATDEIEHVNIHGAGSVEMQRRSGSRFWLILGQTTPQDLVTELGPPDSIFKRPAHGESPPQKAADAMSRGRGRRSSAMRVPSSYGSARSSRSTPSSLSSNNTDTYATTDFEDDDDSDTIHGGETEGGIQEHYYCYFSHGFDILLGSPATVSPLPGQASALPEQQVLTSSESHKVATRIVLHGNIPGSYPFNRHRRSRWSLIRDVYPASSDGAEIGSESRFPWFHKQLVGAFQDVWPEKDMSQGMVIVRNWTGRDDDSDSPSNSAIWIGGQMDDISSGHSSGNSHGLDFDGLDDLDDEEWDAVEPIGDAPPKKRGGEDRWLRNTKLYKFPGLMFEVMENGAISALTVY</sequence>
<dbReference type="PANTHER" id="PTHR13465:SF2">
    <property type="entry name" value="PHAGOSOME ASSEMBLY FACTOR 1"/>
    <property type="match status" value="1"/>
</dbReference>
<dbReference type="GeneID" id="95975844"/>
<protein>
    <submittedName>
        <fullName evidence="3">Uncharacterized protein</fullName>
    </submittedName>
</protein>